<organism evidence="2 3">
    <name type="scientific">Rhodanobacter spathiphylli B39</name>
    <dbReference type="NCBI Taxonomy" id="1163407"/>
    <lineage>
        <taxon>Bacteria</taxon>
        <taxon>Pseudomonadati</taxon>
        <taxon>Pseudomonadota</taxon>
        <taxon>Gammaproteobacteria</taxon>
        <taxon>Lysobacterales</taxon>
        <taxon>Rhodanobacteraceae</taxon>
        <taxon>Rhodanobacter</taxon>
    </lineage>
</organism>
<dbReference type="eggNOG" id="ENOG5030YCI">
    <property type="taxonomic scope" value="Bacteria"/>
</dbReference>
<feature type="signal peptide" evidence="1">
    <location>
        <begin position="1"/>
        <end position="20"/>
    </location>
</feature>
<gene>
    <name evidence="2" type="ORF">UU7_10925</name>
</gene>
<feature type="chain" id="PRO_5003697386" description="Lectin" evidence="1">
    <location>
        <begin position="21"/>
        <end position="210"/>
    </location>
</feature>
<dbReference type="Proteomes" id="UP000003226">
    <property type="component" value="Unassembled WGS sequence"/>
</dbReference>
<keyword evidence="1" id="KW-0732">Signal</keyword>
<dbReference type="STRING" id="1163407.UU7_10925"/>
<comment type="caution">
    <text evidence="2">The sequence shown here is derived from an EMBL/GenBank/DDBJ whole genome shotgun (WGS) entry which is preliminary data.</text>
</comment>
<sequence length="210" mass="21902">MKCHALTVAAVLALAGCGQADPAAPSTAEAPPVAASSVRPAIATSVPATSAAETMARYDGYGDLRFGMDEASFDKASSNKASSNTAWGGELKGVQEQGSTCFYKTPTGAKSPRDVAFMFEAGHFVRYDVGSAKELAPGGGKVGMDEAQIRALYGTHVAAQPHKYVDGAKYLRIAAPQGDGVLLFETDEHGKVTRWRVGVPPQVDYVEGCS</sequence>
<protein>
    <recommendedName>
        <fullName evidence="4">Lectin</fullName>
    </recommendedName>
</protein>
<evidence type="ECO:0000256" key="1">
    <source>
        <dbReference type="SAM" id="SignalP"/>
    </source>
</evidence>
<evidence type="ECO:0000313" key="3">
    <source>
        <dbReference type="Proteomes" id="UP000003226"/>
    </source>
</evidence>
<proteinExistence type="predicted"/>
<accession>I4VYU4</accession>
<dbReference type="AlphaFoldDB" id="I4VYU4"/>
<dbReference type="EMBL" id="AJXT01000033">
    <property type="protein sequence ID" value="EIL92385.1"/>
    <property type="molecule type" value="Genomic_DNA"/>
</dbReference>
<dbReference type="PATRIC" id="fig|1163407.3.peg.2191"/>
<name>I4VYU4_9GAMM</name>
<keyword evidence="3" id="KW-1185">Reference proteome</keyword>
<reference evidence="2 3" key="1">
    <citation type="journal article" date="2012" name="J. Bacteriol.">
        <title>Genome sequences for six rhodanobacter strains, isolated from soils and the terrestrial subsurface, with variable denitrification capabilities.</title>
        <authorList>
            <person name="Kostka J.E."/>
            <person name="Green S.J."/>
            <person name="Rishishwar L."/>
            <person name="Prakash O."/>
            <person name="Katz L.S."/>
            <person name="Marino-Ramirez L."/>
            <person name="Jordan I.K."/>
            <person name="Munk C."/>
            <person name="Ivanova N."/>
            <person name="Mikhailova N."/>
            <person name="Watson D.B."/>
            <person name="Brown S.D."/>
            <person name="Palumbo A.V."/>
            <person name="Brooks S.C."/>
        </authorList>
    </citation>
    <scope>NUCLEOTIDE SEQUENCE [LARGE SCALE GENOMIC DNA]</scope>
    <source>
        <strain evidence="2 3">B39</strain>
    </source>
</reference>
<evidence type="ECO:0008006" key="4">
    <source>
        <dbReference type="Google" id="ProtNLM"/>
    </source>
</evidence>
<evidence type="ECO:0000313" key="2">
    <source>
        <dbReference type="EMBL" id="EIL92385.1"/>
    </source>
</evidence>
<dbReference type="PROSITE" id="PS51257">
    <property type="entry name" value="PROKAR_LIPOPROTEIN"/>
    <property type="match status" value="1"/>
</dbReference>